<gene>
    <name evidence="1" type="ORF">FOY91_18255</name>
</gene>
<sequence>MPIALAIAGGAGLAAGASAETLVVRSSGPSMKAYPPGKALADSARIVLKPNDQVVILDGRGTRTLKGPGTFSPTLATDRPADLRATFADVSGRRARPGAVRGVTVANTATAKSPNIWFVDIGRSSTQCVTDPARVILWRPDRAGESTLTISSAAGGSATVKWAAGDSTQSWPATLPVTAGAKYRLSWPGAAAPTTLTFALLGPNPTTGLEGMASALIKNGCEAQLDLLIETVAIPEAVSPAG</sequence>
<dbReference type="RefSeq" id="WP_145154995.1">
    <property type="nucleotide sequence ID" value="NZ_VNIM01000108.1"/>
</dbReference>
<protein>
    <submittedName>
        <fullName evidence="1">Uncharacterized protein</fullName>
    </submittedName>
</protein>
<dbReference type="OrthoDB" id="8060097at2"/>
<reference evidence="1 2" key="1">
    <citation type="submission" date="2019-07" db="EMBL/GenBank/DDBJ databases">
        <title>Sphingomonas solaris sp. nov., isolated from a solar panel from Boston, Massachusetts.</title>
        <authorList>
            <person name="Tanner K."/>
            <person name="Pascual J."/>
            <person name="Mancuso C."/>
            <person name="Pereto J."/>
            <person name="Khalil A."/>
            <person name="Vilanova C."/>
        </authorList>
    </citation>
    <scope>NUCLEOTIDE SEQUENCE [LARGE SCALE GENOMIC DNA]</scope>
    <source>
        <strain evidence="1 2">R4DWN</strain>
    </source>
</reference>
<organism evidence="1 2">
    <name type="scientific">Alterirhizorhabdus solaris</name>
    <dbReference type="NCBI Taxonomy" id="2529389"/>
    <lineage>
        <taxon>Bacteria</taxon>
        <taxon>Pseudomonadati</taxon>
        <taxon>Pseudomonadota</taxon>
        <taxon>Alphaproteobacteria</taxon>
        <taxon>Sphingomonadales</taxon>
        <taxon>Rhizorhabdaceae</taxon>
        <taxon>Alterirhizorhabdus</taxon>
    </lineage>
</organism>
<dbReference type="EMBL" id="VNIM01000108">
    <property type="protein sequence ID" value="TVV70799.1"/>
    <property type="molecule type" value="Genomic_DNA"/>
</dbReference>
<keyword evidence="2" id="KW-1185">Reference proteome</keyword>
<comment type="caution">
    <text evidence="1">The sequence shown here is derived from an EMBL/GenBank/DDBJ whole genome shotgun (WGS) entry which is preliminary data.</text>
</comment>
<name>A0A558QUK9_9SPHN</name>
<accession>A0A558QUK9</accession>
<evidence type="ECO:0000313" key="2">
    <source>
        <dbReference type="Proteomes" id="UP000318681"/>
    </source>
</evidence>
<proteinExistence type="predicted"/>
<dbReference type="AlphaFoldDB" id="A0A558QUK9"/>
<dbReference type="Proteomes" id="UP000318681">
    <property type="component" value="Unassembled WGS sequence"/>
</dbReference>
<evidence type="ECO:0000313" key="1">
    <source>
        <dbReference type="EMBL" id="TVV70799.1"/>
    </source>
</evidence>